<name>A0A4Q1K1B3_9FLAO</name>
<reference evidence="3" key="1">
    <citation type="submission" date="2019-01" db="EMBL/GenBank/DDBJ databases">
        <title>Cytophagaceae bacterium strain CAR-16.</title>
        <authorList>
            <person name="Chen W.-M."/>
        </authorList>
    </citation>
    <scope>NUCLEOTIDE SEQUENCE [LARGE SCALE GENOMIC DNA]</scope>
    <source>
        <strain evidence="3">LLJ-11</strain>
    </source>
</reference>
<dbReference type="AlphaFoldDB" id="A0A4Q1K1B3"/>
<sequence length="89" mass="10163">MNKKNKDSIRIVGYVGGFLLLGMLLFYFTRKEEQSIEDELGTCATPEQAYQETQKALNLLSTNINSGIESAQHIKEYETTKNKVFKKVK</sequence>
<keyword evidence="1" id="KW-0472">Membrane</keyword>
<accession>A0A4Q1K1B3</accession>
<comment type="caution">
    <text evidence="2">The sequence shown here is derived from an EMBL/GenBank/DDBJ whole genome shotgun (WGS) entry which is preliminary data.</text>
</comment>
<dbReference type="Proteomes" id="UP000290283">
    <property type="component" value="Unassembled WGS sequence"/>
</dbReference>
<feature type="transmembrane region" description="Helical" evidence="1">
    <location>
        <begin position="12"/>
        <end position="29"/>
    </location>
</feature>
<keyword evidence="3" id="KW-1185">Reference proteome</keyword>
<keyword evidence="1" id="KW-0812">Transmembrane</keyword>
<evidence type="ECO:0000256" key="1">
    <source>
        <dbReference type="SAM" id="Phobius"/>
    </source>
</evidence>
<dbReference type="OrthoDB" id="1098521at2"/>
<keyword evidence="1" id="KW-1133">Transmembrane helix</keyword>
<dbReference type="RefSeq" id="WP_129436132.1">
    <property type="nucleotide sequence ID" value="NZ_SBKO01000004.1"/>
</dbReference>
<evidence type="ECO:0000313" key="2">
    <source>
        <dbReference type="EMBL" id="RXR17704.1"/>
    </source>
</evidence>
<evidence type="ECO:0000313" key="3">
    <source>
        <dbReference type="Proteomes" id="UP000290283"/>
    </source>
</evidence>
<dbReference type="EMBL" id="SBKO01000004">
    <property type="protein sequence ID" value="RXR17704.1"/>
    <property type="molecule type" value="Genomic_DNA"/>
</dbReference>
<gene>
    <name evidence="2" type="ORF">EQG63_09465</name>
</gene>
<protein>
    <submittedName>
        <fullName evidence="2">Uncharacterized protein</fullName>
    </submittedName>
</protein>
<proteinExistence type="predicted"/>
<organism evidence="2 3">
    <name type="scientific">Flavobacterium amnicola</name>
    <dbReference type="NCBI Taxonomy" id="2506422"/>
    <lineage>
        <taxon>Bacteria</taxon>
        <taxon>Pseudomonadati</taxon>
        <taxon>Bacteroidota</taxon>
        <taxon>Flavobacteriia</taxon>
        <taxon>Flavobacteriales</taxon>
        <taxon>Flavobacteriaceae</taxon>
        <taxon>Flavobacterium</taxon>
    </lineage>
</organism>